<dbReference type="EMBL" id="JAGIZA010000004">
    <property type="protein sequence ID" value="MBP0492618.1"/>
    <property type="molecule type" value="Genomic_DNA"/>
</dbReference>
<accession>A0A940MRC6</accession>
<dbReference type="RefSeq" id="WP_209372338.1">
    <property type="nucleotide sequence ID" value="NZ_JAGIZA010000004.1"/>
</dbReference>
<proteinExistence type="predicted"/>
<reference evidence="2" key="1">
    <citation type="submission" date="2021-03" db="EMBL/GenBank/DDBJ databases">
        <authorList>
            <person name="So Y."/>
        </authorList>
    </citation>
    <scope>NUCLEOTIDE SEQUENCE</scope>
    <source>
        <strain evidence="2">SG15</strain>
    </source>
</reference>
<dbReference type="Proteomes" id="UP000677537">
    <property type="component" value="Unassembled WGS sequence"/>
</dbReference>
<keyword evidence="1" id="KW-0472">Membrane</keyword>
<evidence type="ECO:0000313" key="2">
    <source>
        <dbReference type="EMBL" id="MBP0492618.1"/>
    </source>
</evidence>
<evidence type="ECO:0000256" key="1">
    <source>
        <dbReference type="SAM" id="Phobius"/>
    </source>
</evidence>
<feature type="transmembrane region" description="Helical" evidence="1">
    <location>
        <begin position="64"/>
        <end position="85"/>
    </location>
</feature>
<evidence type="ECO:0000313" key="3">
    <source>
        <dbReference type="Proteomes" id="UP000677537"/>
    </source>
</evidence>
<name>A0A940MRC6_9PROT</name>
<protein>
    <submittedName>
        <fullName evidence="2">Uncharacterized protein</fullName>
    </submittedName>
</protein>
<feature type="transmembrane region" description="Helical" evidence="1">
    <location>
        <begin position="33"/>
        <end position="52"/>
    </location>
</feature>
<keyword evidence="1" id="KW-1133">Transmembrane helix</keyword>
<organism evidence="2 3">
    <name type="scientific">Roseomonas indoligenes</name>
    <dbReference type="NCBI Taxonomy" id="2820811"/>
    <lineage>
        <taxon>Bacteria</taxon>
        <taxon>Pseudomonadati</taxon>
        <taxon>Pseudomonadota</taxon>
        <taxon>Alphaproteobacteria</taxon>
        <taxon>Acetobacterales</taxon>
        <taxon>Roseomonadaceae</taxon>
        <taxon>Roseomonas</taxon>
    </lineage>
</organism>
<sequence length="90" mass="9340">MSAAISPLPGLHRTAQLPDRRLTRIRRLPPGRVGMLGFLALLLWAFFGSFAMGLKGRAVDPAAAMLWLAGAVAIAAVALALGLLAGHAKA</sequence>
<keyword evidence="3" id="KW-1185">Reference proteome</keyword>
<gene>
    <name evidence="2" type="ORF">J5Y10_07490</name>
</gene>
<comment type="caution">
    <text evidence="2">The sequence shown here is derived from an EMBL/GenBank/DDBJ whole genome shotgun (WGS) entry which is preliminary data.</text>
</comment>
<dbReference type="AlphaFoldDB" id="A0A940MRC6"/>
<keyword evidence="1" id="KW-0812">Transmembrane</keyword>